<sequence>MSSLVRSMGLPFPSGPLPLLLSRYLRGQCCLGTEVSLGASLSWDAVLIMDFRLDLTPSLPICAHMFGVSVLHQRA</sequence>
<comment type="caution">
    <text evidence="1">The sequence shown here is derived from an EMBL/GenBank/DDBJ whole genome shotgun (WGS) entry which is preliminary data.</text>
</comment>
<dbReference type="EMBL" id="MU001498">
    <property type="protein sequence ID" value="KAF2446524.1"/>
    <property type="molecule type" value="Genomic_DNA"/>
</dbReference>
<evidence type="ECO:0000313" key="1">
    <source>
        <dbReference type="EMBL" id="KAF2446524.1"/>
    </source>
</evidence>
<evidence type="ECO:0000313" key="2">
    <source>
        <dbReference type="Proteomes" id="UP000799764"/>
    </source>
</evidence>
<dbReference type="Proteomes" id="UP000799764">
    <property type="component" value="Unassembled WGS sequence"/>
</dbReference>
<protein>
    <submittedName>
        <fullName evidence="1">Uncharacterized protein</fullName>
    </submittedName>
</protein>
<proteinExistence type="predicted"/>
<gene>
    <name evidence="1" type="ORF">P171DRAFT_430660</name>
</gene>
<keyword evidence="2" id="KW-1185">Reference proteome</keyword>
<organism evidence="1 2">
    <name type="scientific">Karstenula rhodostoma CBS 690.94</name>
    <dbReference type="NCBI Taxonomy" id="1392251"/>
    <lineage>
        <taxon>Eukaryota</taxon>
        <taxon>Fungi</taxon>
        <taxon>Dikarya</taxon>
        <taxon>Ascomycota</taxon>
        <taxon>Pezizomycotina</taxon>
        <taxon>Dothideomycetes</taxon>
        <taxon>Pleosporomycetidae</taxon>
        <taxon>Pleosporales</taxon>
        <taxon>Massarineae</taxon>
        <taxon>Didymosphaeriaceae</taxon>
        <taxon>Karstenula</taxon>
    </lineage>
</organism>
<dbReference type="AlphaFoldDB" id="A0A9P4UCA8"/>
<name>A0A9P4UCA8_9PLEO</name>
<reference evidence="1" key="1">
    <citation type="journal article" date="2020" name="Stud. Mycol.">
        <title>101 Dothideomycetes genomes: a test case for predicting lifestyles and emergence of pathogens.</title>
        <authorList>
            <person name="Haridas S."/>
            <person name="Albert R."/>
            <person name="Binder M."/>
            <person name="Bloem J."/>
            <person name="Labutti K."/>
            <person name="Salamov A."/>
            <person name="Andreopoulos B."/>
            <person name="Baker S."/>
            <person name="Barry K."/>
            <person name="Bills G."/>
            <person name="Bluhm B."/>
            <person name="Cannon C."/>
            <person name="Castanera R."/>
            <person name="Culley D."/>
            <person name="Daum C."/>
            <person name="Ezra D."/>
            <person name="Gonzalez J."/>
            <person name="Henrissat B."/>
            <person name="Kuo A."/>
            <person name="Liang C."/>
            <person name="Lipzen A."/>
            <person name="Lutzoni F."/>
            <person name="Magnuson J."/>
            <person name="Mondo S."/>
            <person name="Nolan M."/>
            <person name="Ohm R."/>
            <person name="Pangilinan J."/>
            <person name="Park H.-J."/>
            <person name="Ramirez L."/>
            <person name="Alfaro M."/>
            <person name="Sun H."/>
            <person name="Tritt A."/>
            <person name="Yoshinaga Y."/>
            <person name="Zwiers L.-H."/>
            <person name="Turgeon B."/>
            <person name="Goodwin S."/>
            <person name="Spatafora J."/>
            <person name="Crous P."/>
            <person name="Grigoriev I."/>
        </authorList>
    </citation>
    <scope>NUCLEOTIDE SEQUENCE</scope>
    <source>
        <strain evidence="1">CBS 690.94</strain>
    </source>
</reference>
<accession>A0A9P4UCA8</accession>